<dbReference type="Proteomes" id="UP000030624">
    <property type="component" value="Chromosome"/>
</dbReference>
<name>A0A0A7GGI5_GEOAI</name>
<accession>A0A0A7GGI5</accession>
<dbReference type="KEGG" id="gac:GACE_2127"/>
<dbReference type="InterPro" id="IPR029039">
    <property type="entry name" value="Flavoprotein-like_sf"/>
</dbReference>
<dbReference type="STRING" id="565033.GACE_2127"/>
<dbReference type="SUPFAM" id="SSF52218">
    <property type="entry name" value="Flavoproteins"/>
    <property type="match status" value="1"/>
</dbReference>
<sequence length="151" mass="17132">MAEVLFFSYTGTSKKVAESVAGRLNLETREISPKFQLPYPAWLLLSFIPNLGVPVKNVEVACERVILCFPKWTFNCPPVTAIIRAGLLKGRRVFLIITYGGWRGEQYLNGYVKMLERNGAKVEGTRLVRRSEVQAVLSDDRFFGELERFLG</sequence>
<reference evidence="1 2" key="1">
    <citation type="journal article" date="2015" name="Appl. Environ. Microbiol.">
        <title>The Geoglobus acetivorans genome: Fe(III) reduction, acetate utilization, autotrophic growth, and degradation of aromatic compounds in a hyperthermophilic archaeon.</title>
        <authorList>
            <person name="Mardanov A.V."/>
            <person name="Slododkina G.B."/>
            <person name="Slobodkin A.I."/>
            <person name="Beletsky A.V."/>
            <person name="Gavrilov S.N."/>
            <person name="Kublanov I.V."/>
            <person name="Bonch-Osmolovskaya E.A."/>
            <person name="Skryabin K.G."/>
            <person name="Ravin N.V."/>
        </authorList>
    </citation>
    <scope>NUCLEOTIDE SEQUENCE [LARGE SCALE GENOMIC DNA]</scope>
    <source>
        <strain evidence="1 2">SBH6</strain>
    </source>
</reference>
<gene>
    <name evidence="1" type="ORF">GACE_2127</name>
</gene>
<evidence type="ECO:0000313" key="1">
    <source>
        <dbReference type="EMBL" id="AIY91149.1"/>
    </source>
</evidence>
<dbReference type="EMBL" id="CP009552">
    <property type="protein sequence ID" value="AIY91149.1"/>
    <property type="molecule type" value="Genomic_DNA"/>
</dbReference>
<proteinExistence type="predicted"/>
<dbReference type="AlphaFoldDB" id="A0A0A7GGI5"/>
<dbReference type="HOGENOM" id="CLU_1824421_0_0_2"/>
<dbReference type="eggNOG" id="arCOG00519">
    <property type="taxonomic scope" value="Archaea"/>
</dbReference>
<protein>
    <submittedName>
        <fullName evidence="1">Flavodoxin, putative</fullName>
    </submittedName>
</protein>
<evidence type="ECO:0000313" key="2">
    <source>
        <dbReference type="Proteomes" id="UP000030624"/>
    </source>
</evidence>
<organism evidence="1 2">
    <name type="scientific">Geoglobus acetivorans</name>
    <dbReference type="NCBI Taxonomy" id="565033"/>
    <lineage>
        <taxon>Archaea</taxon>
        <taxon>Methanobacteriati</taxon>
        <taxon>Methanobacteriota</taxon>
        <taxon>Archaeoglobi</taxon>
        <taxon>Archaeoglobales</taxon>
        <taxon>Archaeoglobaceae</taxon>
        <taxon>Geoglobus</taxon>
    </lineage>
</organism>
<dbReference type="Gene3D" id="3.40.50.360">
    <property type="match status" value="1"/>
</dbReference>